<proteinExistence type="predicted"/>
<reference evidence="1" key="1">
    <citation type="journal article" date="2019" name="bioRxiv">
        <title>The Genome of the Zebra Mussel, Dreissena polymorpha: A Resource for Invasive Species Research.</title>
        <authorList>
            <person name="McCartney M.A."/>
            <person name="Auch B."/>
            <person name="Kono T."/>
            <person name="Mallez S."/>
            <person name="Zhang Y."/>
            <person name="Obille A."/>
            <person name="Becker A."/>
            <person name="Abrahante J.E."/>
            <person name="Garbe J."/>
            <person name="Badalamenti J.P."/>
            <person name="Herman A."/>
            <person name="Mangelson H."/>
            <person name="Liachko I."/>
            <person name="Sullivan S."/>
            <person name="Sone E.D."/>
            <person name="Koren S."/>
            <person name="Silverstein K.A.T."/>
            <person name="Beckman K.B."/>
            <person name="Gohl D.M."/>
        </authorList>
    </citation>
    <scope>NUCLEOTIDE SEQUENCE</scope>
    <source>
        <strain evidence="1">Duluth1</strain>
        <tissue evidence="1">Whole animal</tissue>
    </source>
</reference>
<dbReference type="Proteomes" id="UP000828390">
    <property type="component" value="Unassembled WGS sequence"/>
</dbReference>
<keyword evidence="2" id="KW-1185">Reference proteome</keyword>
<evidence type="ECO:0000313" key="1">
    <source>
        <dbReference type="EMBL" id="KAH3816482.1"/>
    </source>
</evidence>
<evidence type="ECO:0000313" key="2">
    <source>
        <dbReference type="Proteomes" id="UP000828390"/>
    </source>
</evidence>
<protein>
    <submittedName>
        <fullName evidence="1">Uncharacterized protein</fullName>
    </submittedName>
</protein>
<dbReference type="AlphaFoldDB" id="A0A9D4GMB6"/>
<sequence length="106" mass="11750">MRSPPEFTGSDYASTSIVVTSTMTSPIDTGYEDGKIEEIVSIRTNSNFSEGADVFNTRIINVKPYMQSISAKSRVDIQYKKQYAGDMKTEDDALKGSFHALVNLQN</sequence>
<organism evidence="1 2">
    <name type="scientific">Dreissena polymorpha</name>
    <name type="common">Zebra mussel</name>
    <name type="synonym">Mytilus polymorpha</name>
    <dbReference type="NCBI Taxonomy" id="45954"/>
    <lineage>
        <taxon>Eukaryota</taxon>
        <taxon>Metazoa</taxon>
        <taxon>Spiralia</taxon>
        <taxon>Lophotrochozoa</taxon>
        <taxon>Mollusca</taxon>
        <taxon>Bivalvia</taxon>
        <taxon>Autobranchia</taxon>
        <taxon>Heteroconchia</taxon>
        <taxon>Euheterodonta</taxon>
        <taxon>Imparidentia</taxon>
        <taxon>Neoheterodontei</taxon>
        <taxon>Myida</taxon>
        <taxon>Dreissenoidea</taxon>
        <taxon>Dreissenidae</taxon>
        <taxon>Dreissena</taxon>
    </lineage>
</organism>
<gene>
    <name evidence="1" type="ORF">DPMN_117998</name>
</gene>
<comment type="caution">
    <text evidence="1">The sequence shown here is derived from an EMBL/GenBank/DDBJ whole genome shotgun (WGS) entry which is preliminary data.</text>
</comment>
<accession>A0A9D4GMB6</accession>
<dbReference type="EMBL" id="JAIWYP010000005">
    <property type="protein sequence ID" value="KAH3816482.1"/>
    <property type="molecule type" value="Genomic_DNA"/>
</dbReference>
<name>A0A9D4GMB6_DREPO</name>
<reference evidence="1" key="2">
    <citation type="submission" date="2020-11" db="EMBL/GenBank/DDBJ databases">
        <authorList>
            <person name="McCartney M.A."/>
            <person name="Auch B."/>
            <person name="Kono T."/>
            <person name="Mallez S."/>
            <person name="Becker A."/>
            <person name="Gohl D.M."/>
            <person name="Silverstein K.A.T."/>
            <person name="Koren S."/>
            <person name="Bechman K.B."/>
            <person name="Herman A."/>
            <person name="Abrahante J.E."/>
            <person name="Garbe J."/>
        </authorList>
    </citation>
    <scope>NUCLEOTIDE SEQUENCE</scope>
    <source>
        <strain evidence="1">Duluth1</strain>
        <tissue evidence="1">Whole animal</tissue>
    </source>
</reference>